<dbReference type="Proteomes" id="UP000263232">
    <property type="component" value="Chromosome"/>
</dbReference>
<reference evidence="5 6" key="1">
    <citation type="submission" date="2017-09" db="EMBL/GenBank/DDBJ databases">
        <title>Complete genome sequence of Oxytococcus suis strain ZY16052.</title>
        <authorList>
            <person name="Li F."/>
        </authorList>
    </citation>
    <scope>NUCLEOTIDE SEQUENCE [LARGE SCALE GENOMIC DNA]</scope>
    <source>
        <strain evidence="5 6">ZY16052</strain>
    </source>
</reference>
<dbReference type="Pfam" id="PF00702">
    <property type="entry name" value="Hydrolase"/>
    <property type="match status" value="1"/>
</dbReference>
<dbReference type="PRINTS" id="PR00413">
    <property type="entry name" value="HADHALOGNASE"/>
</dbReference>
<sequence length="231" mass="27349">MLKAIGFDLDDTLYSRKDLYRPVYHRMQASIVKLKVDFDTYYDMYETYSNEEYLKFIRQEKSKERYQYDRVIRAYQAMGVLIDESEAIIFNALRQYYEKDLALREGVEILFESLLEAGYELFVLTNGPSDIQRRKLRQLNIKQWIPENRWFISGEMATTKPDALIYQKITEGLALEPSEILYVGDNYINDVQAPKDFGWHTRYYNVHGESHRDAEEITYLTDIVSVAHALT</sequence>
<evidence type="ECO:0000256" key="3">
    <source>
        <dbReference type="ARBA" id="ARBA00022801"/>
    </source>
</evidence>
<evidence type="ECO:0000313" key="6">
    <source>
        <dbReference type="Proteomes" id="UP000263232"/>
    </source>
</evidence>
<accession>A0A347WLS0</accession>
<dbReference type="PANTHER" id="PTHR46470:SF2">
    <property type="entry name" value="GLYCERALDEHYDE 3-PHOSPHATE PHOSPHATASE"/>
    <property type="match status" value="1"/>
</dbReference>
<dbReference type="InterPro" id="IPR036412">
    <property type="entry name" value="HAD-like_sf"/>
</dbReference>
<name>A0A347WLS0_9LACT</name>
<dbReference type="InterPro" id="IPR051400">
    <property type="entry name" value="HAD-like_hydrolase"/>
</dbReference>
<organism evidence="5 6">
    <name type="scientific">Suicoccus acidiformans</name>
    <dbReference type="NCBI Taxonomy" id="2036206"/>
    <lineage>
        <taxon>Bacteria</taxon>
        <taxon>Bacillati</taxon>
        <taxon>Bacillota</taxon>
        <taxon>Bacilli</taxon>
        <taxon>Lactobacillales</taxon>
        <taxon>Aerococcaceae</taxon>
        <taxon>Suicoccus</taxon>
    </lineage>
</organism>
<proteinExistence type="predicted"/>
<keyword evidence="3 5" id="KW-0378">Hydrolase</keyword>
<evidence type="ECO:0000256" key="4">
    <source>
        <dbReference type="ARBA" id="ARBA00022842"/>
    </source>
</evidence>
<dbReference type="SFLD" id="SFLDG01129">
    <property type="entry name" value="C1.5:_HAD__Beta-PGM__Phosphata"/>
    <property type="match status" value="1"/>
</dbReference>
<dbReference type="GO" id="GO:0046872">
    <property type="term" value="F:metal ion binding"/>
    <property type="evidence" value="ECO:0007669"/>
    <property type="project" value="UniProtKB-KW"/>
</dbReference>
<dbReference type="EMBL" id="CP023434">
    <property type="protein sequence ID" value="AXY26027.1"/>
    <property type="molecule type" value="Genomic_DNA"/>
</dbReference>
<dbReference type="GO" id="GO:0044281">
    <property type="term" value="P:small molecule metabolic process"/>
    <property type="evidence" value="ECO:0007669"/>
    <property type="project" value="UniProtKB-ARBA"/>
</dbReference>
<protein>
    <submittedName>
        <fullName evidence="5">HAD family hydrolase</fullName>
    </submittedName>
</protein>
<dbReference type="OrthoDB" id="25198at2"/>
<dbReference type="SUPFAM" id="SSF56784">
    <property type="entry name" value="HAD-like"/>
    <property type="match status" value="1"/>
</dbReference>
<gene>
    <name evidence="5" type="ORF">CL176_08450</name>
</gene>
<dbReference type="Gene3D" id="1.10.150.520">
    <property type="match status" value="1"/>
</dbReference>
<dbReference type="AlphaFoldDB" id="A0A347WLS0"/>
<keyword evidence="4" id="KW-0460">Magnesium</keyword>
<dbReference type="Gene3D" id="3.40.50.1000">
    <property type="entry name" value="HAD superfamily/HAD-like"/>
    <property type="match status" value="1"/>
</dbReference>
<evidence type="ECO:0000256" key="2">
    <source>
        <dbReference type="ARBA" id="ARBA00022723"/>
    </source>
</evidence>
<dbReference type="InterPro" id="IPR006439">
    <property type="entry name" value="HAD-SF_hydro_IA"/>
</dbReference>
<dbReference type="InterPro" id="IPR023214">
    <property type="entry name" value="HAD_sf"/>
</dbReference>
<dbReference type="GO" id="GO:0016791">
    <property type="term" value="F:phosphatase activity"/>
    <property type="evidence" value="ECO:0007669"/>
    <property type="project" value="TreeGrafter"/>
</dbReference>
<evidence type="ECO:0000256" key="1">
    <source>
        <dbReference type="ARBA" id="ARBA00001946"/>
    </source>
</evidence>
<keyword evidence="2" id="KW-0479">Metal-binding</keyword>
<dbReference type="KEGG" id="abae:CL176_08450"/>
<dbReference type="RefSeq" id="WP_118990925.1">
    <property type="nucleotide sequence ID" value="NZ_CP023434.1"/>
</dbReference>
<dbReference type="NCBIfam" id="TIGR01549">
    <property type="entry name" value="HAD-SF-IA-v1"/>
    <property type="match status" value="1"/>
</dbReference>
<dbReference type="SFLD" id="SFLDS00003">
    <property type="entry name" value="Haloacid_Dehalogenase"/>
    <property type="match status" value="1"/>
</dbReference>
<evidence type="ECO:0000313" key="5">
    <source>
        <dbReference type="EMBL" id="AXY26027.1"/>
    </source>
</evidence>
<keyword evidence="6" id="KW-1185">Reference proteome</keyword>
<comment type="cofactor">
    <cofactor evidence="1">
        <name>Mg(2+)</name>
        <dbReference type="ChEBI" id="CHEBI:18420"/>
    </cofactor>
</comment>
<dbReference type="PANTHER" id="PTHR46470">
    <property type="entry name" value="N-ACYLNEURAMINATE-9-PHOSPHATASE"/>
    <property type="match status" value="1"/>
</dbReference>